<protein>
    <submittedName>
        <fullName evidence="1">Uncharacterized protein</fullName>
    </submittedName>
</protein>
<dbReference type="AlphaFoldDB" id="B9SXA7"/>
<evidence type="ECO:0000313" key="2">
    <source>
        <dbReference type="Proteomes" id="UP000008311"/>
    </source>
</evidence>
<proteinExistence type="predicted"/>
<dbReference type="Proteomes" id="UP000008311">
    <property type="component" value="Unassembled WGS sequence"/>
</dbReference>
<evidence type="ECO:0000313" key="1">
    <source>
        <dbReference type="EMBL" id="EEF31769.1"/>
    </source>
</evidence>
<gene>
    <name evidence="1" type="ORF">RCOM_0268600</name>
</gene>
<name>B9SXA7_RICCO</name>
<organism evidence="1 2">
    <name type="scientific">Ricinus communis</name>
    <name type="common">Castor bean</name>
    <dbReference type="NCBI Taxonomy" id="3988"/>
    <lineage>
        <taxon>Eukaryota</taxon>
        <taxon>Viridiplantae</taxon>
        <taxon>Streptophyta</taxon>
        <taxon>Embryophyta</taxon>
        <taxon>Tracheophyta</taxon>
        <taxon>Spermatophyta</taxon>
        <taxon>Magnoliopsida</taxon>
        <taxon>eudicotyledons</taxon>
        <taxon>Gunneridae</taxon>
        <taxon>Pentapetalae</taxon>
        <taxon>rosids</taxon>
        <taxon>fabids</taxon>
        <taxon>Malpighiales</taxon>
        <taxon>Euphorbiaceae</taxon>
        <taxon>Acalyphoideae</taxon>
        <taxon>Acalypheae</taxon>
        <taxon>Ricinus</taxon>
    </lineage>
</organism>
<keyword evidence="2" id="KW-1185">Reference proteome</keyword>
<reference evidence="2" key="1">
    <citation type="journal article" date="2010" name="Nat. Biotechnol.">
        <title>Draft genome sequence of the oilseed species Ricinus communis.</title>
        <authorList>
            <person name="Chan A.P."/>
            <person name="Crabtree J."/>
            <person name="Zhao Q."/>
            <person name="Lorenzi H."/>
            <person name="Orvis J."/>
            <person name="Puiu D."/>
            <person name="Melake-Berhan A."/>
            <person name="Jones K.M."/>
            <person name="Redman J."/>
            <person name="Chen G."/>
            <person name="Cahoon E.B."/>
            <person name="Gedil M."/>
            <person name="Stanke M."/>
            <person name="Haas B.J."/>
            <person name="Wortman J.R."/>
            <person name="Fraser-Liggett C.M."/>
            <person name="Ravel J."/>
            <person name="Rabinowicz P.D."/>
        </authorList>
    </citation>
    <scope>NUCLEOTIDE SEQUENCE [LARGE SCALE GENOMIC DNA]</scope>
    <source>
        <strain evidence="2">cv. Hale</strain>
    </source>
</reference>
<dbReference type="InParanoid" id="B9SXA7"/>
<accession>B9SXA7</accession>
<dbReference type="EMBL" id="EQ974219">
    <property type="protein sequence ID" value="EEF31769.1"/>
    <property type="molecule type" value="Genomic_DNA"/>
</dbReference>
<sequence length="105" mass="11721">MTLKMFLLSTSSPIFALHSSNVRFLNPLKISTISNLLPQSATQISNLGYPSSKKLAIQWLHVCKSHLVEKQLYPHSLSTSSSFTRIVCYGEIHPCNKTKSGQKDD</sequence>